<dbReference type="HOGENOM" id="CLU_024181_1_0_11"/>
<dbReference type="EMBL" id="ADCX01000004">
    <property type="protein sequence ID" value="EFG27148.2"/>
    <property type="molecule type" value="Genomic_DNA"/>
</dbReference>
<evidence type="ECO:0000256" key="5">
    <source>
        <dbReference type="ARBA" id="ARBA00022691"/>
    </source>
</evidence>
<evidence type="ECO:0000256" key="4">
    <source>
        <dbReference type="ARBA" id="ARBA00022679"/>
    </source>
</evidence>
<reference evidence="8 9" key="1">
    <citation type="submission" date="2012-01" db="EMBL/GenBank/DDBJ databases">
        <title>The Genome Sequence of Scardovia inopinata F0304.</title>
        <authorList>
            <consortium name="The Broad Institute Genome Sequencing Platform"/>
            <person name="Earl A."/>
            <person name="Ward D."/>
            <person name="Feldgarden M."/>
            <person name="Gevers D."/>
            <person name="Izard J."/>
            <person name="Baranova O.V."/>
            <person name="Blanton J.M."/>
            <person name="Tanner A.C."/>
            <person name="Dewhirst F.E."/>
            <person name="Young S.K."/>
            <person name="Zeng Q."/>
            <person name="Gargeya S."/>
            <person name="Fitzgerald M."/>
            <person name="Haas B."/>
            <person name="Abouelleil A."/>
            <person name="Alvarado L."/>
            <person name="Arachchi H.M."/>
            <person name="Berlin A."/>
            <person name="Chapman S.B."/>
            <person name="Gearin G."/>
            <person name="Goldberg J."/>
            <person name="Griggs A."/>
            <person name="Gujja S."/>
            <person name="Hansen M."/>
            <person name="Heiman D."/>
            <person name="Howarth C."/>
            <person name="Larimer J."/>
            <person name="Lui A."/>
            <person name="MacDonald P.J."/>
            <person name="McCowen C."/>
            <person name="Montmayeur A."/>
            <person name="Murphy C."/>
            <person name="Neiman D."/>
            <person name="Pearson M."/>
            <person name="Priest M."/>
            <person name="Roberts A."/>
            <person name="Saif S."/>
            <person name="Shea T."/>
            <person name="Sisk P."/>
            <person name="Stolte C."/>
            <person name="Sykes S."/>
            <person name="Wortman J."/>
            <person name="Nusbaum C."/>
            <person name="Birren B."/>
        </authorList>
    </citation>
    <scope>NUCLEOTIDE SEQUENCE [LARGE SCALE GENOMIC DNA]</scope>
    <source>
        <strain evidence="8 9">F0304</strain>
    </source>
</reference>
<dbReference type="PANTHER" id="PTHR33841:SF5">
    <property type="entry name" value="DNA METHYLASE (MODIFICATION METHYLASE) (METHYLTRANSFERASE)-RELATED"/>
    <property type="match status" value="1"/>
</dbReference>
<dbReference type="EC" id="2.1.1.72" evidence="2"/>
<accession>W5IJG9</accession>
<evidence type="ECO:0000256" key="1">
    <source>
        <dbReference type="ARBA" id="ARBA00006594"/>
    </source>
</evidence>
<evidence type="ECO:0000259" key="7">
    <source>
        <dbReference type="Pfam" id="PF07669"/>
    </source>
</evidence>
<keyword evidence="5" id="KW-0949">S-adenosyl-L-methionine</keyword>
<dbReference type="Proteomes" id="UP000005777">
    <property type="component" value="Unassembled WGS sequence"/>
</dbReference>
<name>W5IJG9_SCAIO</name>
<dbReference type="GO" id="GO:0006304">
    <property type="term" value="P:DNA modification"/>
    <property type="evidence" value="ECO:0007669"/>
    <property type="project" value="InterPro"/>
</dbReference>
<keyword evidence="3" id="KW-0489">Methyltransferase</keyword>
<evidence type="ECO:0000313" key="9">
    <source>
        <dbReference type="Proteomes" id="UP000005777"/>
    </source>
</evidence>
<dbReference type="AlphaFoldDB" id="W5IJG9"/>
<feature type="domain" description="Type II methyltransferase M.TaqI-like" evidence="7">
    <location>
        <begin position="94"/>
        <end position="267"/>
    </location>
</feature>
<dbReference type="Gene3D" id="3.40.50.150">
    <property type="entry name" value="Vaccinia Virus protein VP39"/>
    <property type="match status" value="1"/>
</dbReference>
<keyword evidence="4" id="KW-0808">Transferase</keyword>
<evidence type="ECO:0000256" key="2">
    <source>
        <dbReference type="ARBA" id="ARBA00011900"/>
    </source>
</evidence>
<keyword evidence="9" id="KW-1185">Reference proteome</keyword>
<comment type="similarity">
    <text evidence="1">Belongs to the N(4)/N(6)-methyltransferase family.</text>
</comment>
<dbReference type="GO" id="GO:0009007">
    <property type="term" value="F:site-specific DNA-methyltransferase (adenine-specific) activity"/>
    <property type="evidence" value="ECO:0007669"/>
    <property type="project" value="UniProtKB-EC"/>
</dbReference>
<dbReference type="PANTHER" id="PTHR33841">
    <property type="entry name" value="DNA METHYLTRANSFERASE YEEA-RELATED"/>
    <property type="match status" value="1"/>
</dbReference>
<dbReference type="InterPro" id="IPR002052">
    <property type="entry name" value="DNA_methylase_N6_adenine_CS"/>
</dbReference>
<dbReference type="Pfam" id="PF07669">
    <property type="entry name" value="Eco57I"/>
    <property type="match status" value="1"/>
</dbReference>
<gene>
    <name evidence="8" type="ORF">HMPREF9020_00787</name>
</gene>
<evidence type="ECO:0000313" key="8">
    <source>
        <dbReference type="EMBL" id="EFG27148.2"/>
    </source>
</evidence>
<dbReference type="RefSeq" id="WP_040590597.1">
    <property type="nucleotide sequence ID" value="NZ_GG770225.1"/>
</dbReference>
<dbReference type="PROSITE" id="PS00092">
    <property type="entry name" value="N6_MTASE"/>
    <property type="match status" value="1"/>
</dbReference>
<evidence type="ECO:0000256" key="6">
    <source>
        <dbReference type="ARBA" id="ARBA00047942"/>
    </source>
</evidence>
<dbReference type="InterPro" id="IPR029063">
    <property type="entry name" value="SAM-dependent_MTases_sf"/>
</dbReference>
<dbReference type="InterPro" id="IPR011639">
    <property type="entry name" value="MethylTrfase_TaqI-like_dom"/>
</dbReference>
<evidence type="ECO:0000256" key="3">
    <source>
        <dbReference type="ARBA" id="ARBA00022603"/>
    </source>
</evidence>
<sequence>MSSRLDLGNKSYNPDVLSCLANLSNDEVFTSPQLANKVLDLLPEEIWTDSSITFLDPFTKTGVFLREITKRLLIGLEPEFPDLQDRINHILNYQVWGIAITELTALLSRRTLYCSKKANSKYSIDSLFDNPDGHIHYKAIEHLWDGKNCVYCGASKQQYDRSSTLESYTYEFIHTFHPERILKNMQFDVIVGNPPYQLSDGGAGASAVPIYQKFVEQAKKMNPRFLSMIIPSRWFGGGRGLDLFRHDMLHDDQIRILHDFSDASQCFPGQEIKGGVCYFLWERDTHGDCKIYSHIGDDVIRSTRPLLEKGMETFIRDSRAIAILDKVKAMNESPMSASLNAGRYFGFHTRVKWDKDGRFGTLQTADGKGEYSISKIKDAGHPIKVYIAHGECWIAEKYVTRNTSDIRRYKVLIPRSGNPGSTIIGKPKISEPGSCSSNTYVVFFPASDSESAAVNAADYLRTKFVRYLISLRTSTQDMAPRAYEFVPTPDVSRHWSDAELFDKYGLTDEERKLIDESIPSMQMEDDGNA</sequence>
<protein>
    <recommendedName>
        <fullName evidence="2">site-specific DNA-methyltransferase (adenine-specific)</fullName>
        <ecNumber evidence="2">2.1.1.72</ecNumber>
    </recommendedName>
</protein>
<dbReference type="eggNOG" id="COG0286">
    <property type="taxonomic scope" value="Bacteria"/>
</dbReference>
<dbReference type="GO" id="GO:0032259">
    <property type="term" value="P:methylation"/>
    <property type="evidence" value="ECO:0007669"/>
    <property type="project" value="UniProtKB-KW"/>
</dbReference>
<dbReference type="InterPro" id="IPR050953">
    <property type="entry name" value="N4_N6_ade-DNA_methylase"/>
</dbReference>
<organism evidence="8 9">
    <name type="scientific">Scardovia inopinata F0304</name>
    <dbReference type="NCBI Taxonomy" id="641146"/>
    <lineage>
        <taxon>Bacteria</taxon>
        <taxon>Bacillati</taxon>
        <taxon>Actinomycetota</taxon>
        <taxon>Actinomycetes</taxon>
        <taxon>Bifidobacteriales</taxon>
        <taxon>Bifidobacteriaceae</taxon>
        <taxon>Scardovia</taxon>
    </lineage>
</organism>
<comment type="catalytic activity">
    <reaction evidence="6">
        <text>a 2'-deoxyadenosine in DNA + S-adenosyl-L-methionine = an N(6)-methyl-2'-deoxyadenosine in DNA + S-adenosyl-L-homocysteine + H(+)</text>
        <dbReference type="Rhea" id="RHEA:15197"/>
        <dbReference type="Rhea" id="RHEA-COMP:12418"/>
        <dbReference type="Rhea" id="RHEA-COMP:12419"/>
        <dbReference type="ChEBI" id="CHEBI:15378"/>
        <dbReference type="ChEBI" id="CHEBI:57856"/>
        <dbReference type="ChEBI" id="CHEBI:59789"/>
        <dbReference type="ChEBI" id="CHEBI:90615"/>
        <dbReference type="ChEBI" id="CHEBI:90616"/>
        <dbReference type="EC" id="2.1.1.72"/>
    </reaction>
</comment>
<comment type="caution">
    <text evidence="8">The sequence shown here is derived from an EMBL/GenBank/DDBJ whole genome shotgun (WGS) entry which is preliminary data.</text>
</comment>
<dbReference type="GO" id="GO:0003676">
    <property type="term" value="F:nucleic acid binding"/>
    <property type="evidence" value="ECO:0007669"/>
    <property type="project" value="InterPro"/>
</dbReference>
<dbReference type="SUPFAM" id="SSF53335">
    <property type="entry name" value="S-adenosyl-L-methionine-dependent methyltransferases"/>
    <property type="match status" value="1"/>
</dbReference>
<proteinExistence type="inferred from homology"/>